<accession>A0A7D4Q836</accession>
<proteinExistence type="predicted"/>
<dbReference type="KEGG" id="mmab:HQ865_06965"/>
<dbReference type="NCBIfam" id="NF033855">
    <property type="entry name" value="tRNA_MNMC2"/>
    <property type="match status" value="1"/>
</dbReference>
<dbReference type="EMBL" id="CP054139">
    <property type="protein sequence ID" value="QKJ29505.1"/>
    <property type="molecule type" value="Genomic_DNA"/>
</dbReference>
<sequence length="243" mass="26859">MTEETGNHQADQLPLQGAGGPELSFVTTADGSKTIYNLMVGENYHSKHGALQESIHVFLNSGLRYFLAGMDMQQVSVLEVGLGTGLNFLLSADFCTAKNIKLEHTGIEAYPLSLEMISQTGYNDYVSPKLWADFLDWYPSSINHLVDINPYCKLKTAHTTLSAFQSAELYDVIYFDAFAALHQPEMWSEEVINHTASFLKPGGVFVTYAITGNLKRMLKALGFKVEKAPGAPGKREMLRAVKL</sequence>
<keyword evidence="2" id="KW-0808">Transferase</keyword>
<dbReference type="SUPFAM" id="SSF53335">
    <property type="entry name" value="S-adenosyl-L-methionine-dependent methyltransferases"/>
    <property type="match status" value="1"/>
</dbReference>
<dbReference type="RefSeq" id="WP_173414197.1">
    <property type="nucleotide sequence ID" value="NZ_CP054139.1"/>
</dbReference>
<dbReference type="AlphaFoldDB" id="A0A7D4Q836"/>
<feature type="domain" description="MnmC-like methyltransferase" evidence="1">
    <location>
        <begin position="159"/>
        <end position="242"/>
    </location>
</feature>
<dbReference type="Pfam" id="PF05430">
    <property type="entry name" value="Methyltransf_30"/>
    <property type="match status" value="1"/>
</dbReference>
<gene>
    <name evidence="2" type="primary">mnmD</name>
    <name evidence="2" type="ORF">HQ865_06965</name>
</gene>
<evidence type="ECO:0000313" key="2">
    <source>
        <dbReference type="EMBL" id="QKJ29505.1"/>
    </source>
</evidence>
<dbReference type="GO" id="GO:0004808">
    <property type="term" value="F:tRNA (5-methylaminomethyl-2-thiouridylate)(34)-methyltransferase activity"/>
    <property type="evidence" value="ECO:0007669"/>
    <property type="project" value="InterPro"/>
</dbReference>
<dbReference type="InterPro" id="IPR047785">
    <property type="entry name" value="tRNA_MNMC2"/>
</dbReference>
<protein>
    <submittedName>
        <fullName evidence="2">tRNA (5-methylaminomethyl-2-thiouridine)(34)-methyltransferase MnmD</fullName>
    </submittedName>
</protein>
<keyword evidence="2" id="KW-0489">Methyltransferase</keyword>
<dbReference type="PANTHER" id="PTHR39963:SF1">
    <property type="entry name" value="MNMC-LIKE METHYLTRANSFERASE DOMAIN-CONTAINING PROTEIN"/>
    <property type="match status" value="1"/>
</dbReference>
<organism evidence="2 3">
    <name type="scientific">Mucilaginibacter mali</name>
    <dbReference type="NCBI Taxonomy" id="2740462"/>
    <lineage>
        <taxon>Bacteria</taxon>
        <taxon>Pseudomonadati</taxon>
        <taxon>Bacteroidota</taxon>
        <taxon>Sphingobacteriia</taxon>
        <taxon>Sphingobacteriales</taxon>
        <taxon>Sphingobacteriaceae</taxon>
        <taxon>Mucilaginibacter</taxon>
    </lineage>
</organism>
<evidence type="ECO:0000259" key="1">
    <source>
        <dbReference type="Pfam" id="PF05430"/>
    </source>
</evidence>
<dbReference type="InterPro" id="IPR029063">
    <property type="entry name" value="SAM-dependent_MTases_sf"/>
</dbReference>
<dbReference type="InterPro" id="IPR008471">
    <property type="entry name" value="MnmC-like_methylTransf"/>
</dbReference>
<name>A0A7D4Q836_9SPHI</name>
<dbReference type="GO" id="GO:0016645">
    <property type="term" value="F:oxidoreductase activity, acting on the CH-NH group of donors"/>
    <property type="evidence" value="ECO:0007669"/>
    <property type="project" value="InterPro"/>
</dbReference>
<dbReference type="Gene3D" id="3.40.50.150">
    <property type="entry name" value="Vaccinia Virus protein VP39"/>
    <property type="match status" value="1"/>
</dbReference>
<keyword evidence="3" id="KW-1185">Reference proteome</keyword>
<dbReference type="GO" id="GO:0032259">
    <property type="term" value="P:methylation"/>
    <property type="evidence" value="ECO:0007669"/>
    <property type="project" value="UniProtKB-KW"/>
</dbReference>
<evidence type="ECO:0000313" key="3">
    <source>
        <dbReference type="Proteomes" id="UP000505355"/>
    </source>
</evidence>
<dbReference type="PANTHER" id="PTHR39963">
    <property type="entry name" value="SLL0983 PROTEIN"/>
    <property type="match status" value="1"/>
</dbReference>
<dbReference type="Proteomes" id="UP000505355">
    <property type="component" value="Chromosome"/>
</dbReference>
<reference evidence="2 3" key="1">
    <citation type="submission" date="2020-05" db="EMBL/GenBank/DDBJ databases">
        <title>Mucilaginibacter mali sp. nov.</title>
        <authorList>
            <person name="Kim H.S."/>
            <person name="Lee K.C."/>
            <person name="Suh M.K."/>
            <person name="Kim J.-S."/>
            <person name="Han K.-I."/>
            <person name="Eom M.K."/>
            <person name="Shin Y.K."/>
            <person name="Lee J.-S."/>
        </authorList>
    </citation>
    <scope>NUCLEOTIDE SEQUENCE [LARGE SCALE GENOMIC DNA]</scope>
    <source>
        <strain evidence="2 3">G2-14</strain>
    </source>
</reference>